<dbReference type="Proteomes" id="UP000245959">
    <property type="component" value="Unassembled WGS sequence"/>
</dbReference>
<keyword evidence="2" id="KW-0378">Hydrolase</keyword>
<keyword evidence="3" id="KW-0812">Transmembrane</keyword>
<evidence type="ECO:0000256" key="1">
    <source>
        <dbReference type="ARBA" id="ARBA00022723"/>
    </source>
</evidence>
<dbReference type="EMBL" id="QEKH01000004">
    <property type="protein sequence ID" value="PVY44869.1"/>
    <property type="molecule type" value="Genomic_DNA"/>
</dbReference>
<evidence type="ECO:0000313" key="6">
    <source>
        <dbReference type="Proteomes" id="UP000245959"/>
    </source>
</evidence>
<dbReference type="AlphaFoldDB" id="A0A2U1B878"/>
<proteinExistence type="predicted"/>
<dbReference type="Gene3D" id="3.60.21.10">
    <property type="match status" value="1"/>
</dbReference>
<dbReference type="Pfam" id="PF00149">
    <property type="entry name" value="Metallophos"/>
    <property type="match status" value="1"/>
</dbReference>
<feature type="transmembrane region" description="Helical" evidence="3">
    <location>
        <begin position="6"/>
        <end position="22"/>
    </location>
</feature>
<dbReference type="InterPro" id="IPR004843">
    <property type="entry name" value="Calcineurin-like_PHP"/>
</dbReference>
<dbReference type="OrthoDB" id="9780884at2"/>
<evidence type="ECO:0000259" key="4">
    <source>
        <dbReference type="Pfam" id="PF00149"/>
    </source>
</evidence>
<evidence type="ECO:0000256" key="2">
    <source>
        <dbReference type="ARBA" id="ARBA00022801"/>
    </source>
</evidence>
<feature type="transmembrane region" description="Helical" evidence="3">
    <location>
        <begin position="67"/>
        <end position="92"/>
    </location>
</feature>
<dbReference type="GO" id="GO:0016020">
    <property type="term" value="C:membrane"/>
    <property type="evidence" value="ECO:0007669"/>
    <property type="project" value="GOC"/>
</dbReference>
<comment type="caution">
    <text evidence="5">The sequence shown here is derived from an EMBL/GenBank/DDBJ whole genome shotgun (WGS) entry which is preliminary data.</text>
</comment>
<name>A0A2U1B878_9BACT</name>
<evidence type="ECO:0000256" key="3">
    <source>
        <dbReference type="SAM" id="Phobius"/>
    </source>
</evidence>
<dbReference type="GO" id="GO:0046872">
    <property type="term" value="F:metal ion binding"/>
    <property type="evidence" value="ECO:0007669"/>
    <property type="project" value="UniProtKB-KW"/>
</dbReference>
<feature type="transmembrane region" description="Helical" evidence="3">
    <location>
        <begin position="113"/>
        <end position="133"/>
    </location>
</feature>
<dbReference type="CDD" id="cd07385">
    <property type="entry name" value="MPP_YkuE_C"/>
    <property type="match status" value="1"/>
</dbReference>
<organism evidence="5 6">
    <name type="scientific">Victivallis vadensis</name>
    <dbReference type="NCBI Taxonomy" id="172901"/>
    <lineage>
        <taxon>Bacteria</taxon>
        <taxon>Pseudomonadati</taxon>
        <taxon>Lentisphaerota</taxon>
        <taxon>Lentisphaeria</taxon>
        <taxon>Victivallales</taxon>
        <taxon>Victivallaceae</taxon>
        <taxon>Victivallis</taxon>
    </lineage>
</organism>
<feature type="domain" description="Calcineurin-like phosphoesterase" evidence="4">
    <location>
        <begin position="154"/>
        <end position="318"/>
    </location>
</feature>
<keyword evidence="1" id="KW-0479">Metal-binding</keyword>
<protein>
    <recommendedName>
        <fullName evidence="4">Calcineurin-like phosphoesterase domain-containing protein</fullName>
    </recommendedName>
</protein>
<evidence type="ECO:0000313" key="5">
    <source>
        <dbReference type="EMBL" id="PVY44869.1"/>
    </source>
</evidence>
<dbReference type="PANTHER" id="PTHR31302:SF31">
    <property type="entry name" value="PHOSPHODIESTERASE YAEI"/>
    <property type="match status" value="1"/>
</dbReference>
<dbReference type="RefSeq" id="WP_116882865.1">
    <property type="nucleotide sequence ID" value="NZ_CABMMC010000041.1"/>
</dbReference>
<gene>
    <name evidence="5" type="ORF">C8D82_10411</name>
</gene>
<dbReference type="InterPro" id="IPR051158">
    <property type="entry name" value="Metallophosphoesterase_sf"/>
</dbReference>
<sequence>MLLFGFILLSYIICRAILPLRLHWGWKAGLVLAAALAAFKFHILHWFGGEMFFAPELPVPVLLGAAWYYAVFFLFFFLLAGADIGRGIVLAWMFCRGRKRTERFRVVGNRVNLALLAGAMMLAAIGIAAGTAVPEVREERIELERLPQELEGFTIAVLADLHADTLTRAGRIRAIVERANACSPDLTVIAGDFVDGRVVERGAELRPLEELRAKYGVFGVPGNHEYYSGYREWMRFLPTLGIRMLENTGETIAGGRLTLAGVTDPAAVRFGLEAPDIRGAFAGTPAETVKVLLAHQPKLAPEAAAEGADLQISGHTHGGLILGFDRLVARFNAGFVSGFYRVGAMALYVTRGSGMWNGFPVRLGVPSEITLLRLTRGGGG</sequence>
<accession>A0A2U1B878</accession>
<dbReference type="GO" id="GO:0009245">
    <property type="term" value="P:lipid A biosynthetic process"/>
    <property type="evidence" value="ECO:0007669"/>
    <property type="project" value="TreeGrafter"/>
</dbReference>
<dbReference type="GO" id="GO:0008758">
    <property type="term" value="F:UDP-2,3-diacylglucosamine hydrolase activity"/>
    <property type="evidence" value="ECO:0007669"/>
    <property type="project" value="TreeGrafter"/>
</dbReference>
<dbReference type="SUPFAM" id="SSF56300">
    <property type="entry name" value="Metallo-dependent phosphatases"/>
    <property type="match status" value="1"/>
</dbReference>
<reference evidence="5 6" key="1">
    <citation type="submission" date="2018-04" db="EMBL/GenBank/DDBJ databases">
        <title>Genomic Encyclopedia of Type Strains, Phase IV (KMG-IV): sequencing the most valuable type-strain genomes for metagenomic binning, comparative biology and taxonomic classification.</title>
        <authorList>
            <person name="Goeker M."/>
        </authorList>
    </citation>
    <scope>NUCLEOTIDE SEQUENCE [LARGE SCALE GENOMIC DNA]</scope>
    <source>
        <strain evidence="5 6">DSM 14823</strain>
    </source>
</reference>
<dbReference type="GeneID" id="78294184"/>
<keyword evidence="3" id="KW-0472">Membrane</keyword>
<feature type="transmembrane region" description="Helical" evidence="3">
    <location>
        <begin position="29"/>
        <end position="47"/>
    </location>
</feature>
<dbReference type="InterPro" id="IPR029052">
    <property type="entry name" value="Metallo-depent_PP-like"/>
</dbReference>
<keyword evidence="6" id="KW-1185">Reference proteome</keyword>
<dbReference type="PANTHER" id="PTHR31302">
    <property type="entry name" value="TRANSMEMBRANE PROTEIN WITH METALLOPHOSPHOESTERASE DOMAIN-RELATED"/>
    <property type="match status" value="1"/>
</dbReference>
<keyword evidence="3" id="KW-1133">Transmembrane helix</keyword>